<feature type="compositionally biased region" description="Polar residues" evidence="1">
    <location>
        <begin position="88"/>
        <end position="104"/>
    </location>
</feature>
<dbReference type="Ensembl" id="ENSNVIT00000033171.1">
    <property type="protein sequence ID" value="ENSNVIP00000028621.1"/>
    <property type="gene ID" value="ENSNVIG00000022085.1"/>
</dbReference>
<evidence type="ECO:0000313" key="2">
    <source>
        <dbReference type="Ensembl" id="ENSNVIP00000028621.1"/>
    </source>
</evidence>
<dbReference type="Proteomes" id="UP000694425">
    <property type="component" value="Unplaced"/>
</dbReference>
<reference evidence="2" key="2">
    <citation type="submission" date="2025-09" db="UniProtKB">
        <authorList>
            <consortium name="Ensembl"/>
        </authorList>
    </citation>
    <scope>IDENTIFICATION</scope>
</reference>
<keyword evidence="3" id="KW-1185">Reference proteome</keyword>
<feature type="region of interest" description="Disordered" evidence="1">
    <location>
        <begin position="49"/>
        <end position="130"/>
    </location>
</feature>
<dbReference type="AlphaFoldDB" id="A0A8C7BVF5"/>
<name>A0A8C7BVF5_NEOVI</name>
<proteinExistence type="predicted"/>
<evidence type="ECO:0000256" key="1">
    <source>
        <dbReference type="SAM" id="MobiDB-lite"/>
    </source>
</evidence>
<evidence type="ECO:0000313" key="3">
    <source>
        <dbReference type="Proteomes" id="UP000694425"/>
    </source>
</evidence>
<dbReference type="GeneTree" id="ENSGT00910000146927"/>
<sequence>MAGEAHSPCPALLETVAKFPTASWRRARACSAPGRGQLLMSALVRLQPGRQRAPAPAGFLSGASEPVSAGPRHLGRGAQRPGEARPSPQRSTQPAASSMDSSPQEAGELGTDRGQDGRALGPAGGRSPAR</sequence>
<reference evidence="2" key="1">
    <citation type="submission" date="2025-08" db="UniProtKB">
        <authorList>
            <consortium name="Ensembl"/>
        </authorList>
    </citation>
    <scope>IDENTIFICATION</scope>
</reference>
<accession>A0A8C7BVF5</accession>
<protein>
    <submittedName>
        <fullName evidence="2">Uncharacterized protein</fullName>
    </submittedName>
</protein>
<organism evidence="2 3">
    <name type="scientific">Neovison vison</name>
    <name type="common">American mink</name>
    <name type="synonym">Mustela vison</name>
    <dbReference type="NCBI Taxonomy" id="452646"/>
    <lineage>
        <taxon>Eukaryota</taxon>
        <taxon>Metazoa</taxon>
        <taxon>Chordata</taxon>
        <taxon>Craniata</taxon>
        <taxon>Vertebrata</taxon>
        <taxon>Euteleostomi</taxon>
        <taxon>Mammalia</taxon>
        <taxon>Eutheria</taxon>
        <taxon>Laurasiatheria</taxon>
        <taxon>Carnivora</taxon>
        <taxon>Caniformia</taxon>
        <taxon>Musteloidea</taxon>
        <taxon>Mustelidae</taxon>
        <taxon>Mustelinae</taxon>
        <taxon>Neogale</taxon>
    </lineage>
</organism>